<dbReference type="EMBL" id="JAGYWB010000008">
    <property type="protein sequence ID" value="KAI0513741.1"/>
    <property type="molecule type" value="Genomic_DNA"/>
</dbReference>
<proteinExistence type="predicted"/>
<protein>
    <submittedName>
        <fullName evidence="2">Uncharacterized protein</fullName>
    </submittedName>
</protein>
<keyword evidence="1" id="KW-1133">Transmembrane helix</keyword>
<evidence type="ECO:0000256" key="1">
    <source>
        <dbReference type="SAM" id="Phobius"/>
    </source>
</evidence>
<accession>A0A8T3BKF8</accession>
<dbReference type="AlphaFoldDB" id="A0A8T3BKF8"/>
<gene>
    <name evidence="2" type="ORF">KFK09_009771</name>
</gene>
<keyword evidence="1" id="KW-0812">Transmembrane</keyword>
<comment type="caution">
    <text evidence="2">The sequence shown here is derived from an EMBL/GenBank/DDBJ whole genome shotgun (WGS) entry which is preliminary data.</text>
</comment>
<feature type="transmembrane region" description="Helical" evidence="1">
    <location>
        <begin position="6"/>
        <end position="24"/>
    </location>
</feature>
<organism evidence="2 3">
    <name type="scientific">Dendrobium nobile</name>
    <name type="common">Orchid</name>
    <dbReference type="NCBI Taxonomy" id="94219"/>
    <lineage>
        <taxon>Eukaryota</taxon>
        <taxon>Viridiplantae</taxon>
        <taxon>Streptophyta</taxon>
        <taxon>Embryophyta</taxon>
        <taxon>Tracheophyta</taxon>
        <taxon>Spermatophyta</taxon>
        <taxon>Magnoliopsida</taxon>
        <taxon>Liliopsida</taxon>
        <taxon>Asparagales</taxon>
        <taxon>Orchidaceae</taxon>
        <taxon>Epidendroideae</taxon>
        <taxon>Malaxideae</taxon>
        <taxon>Dendrobiinae</taxon>
        <taxon>Dendrobium</taxon>
    </lineage>
</organism>
<reference evidence="2" key="1">
    <citation type="journal article" date="2022" name="Front. Genet.">
        <title>Chromosome-Scale Assembly of the Dendrobium nobile Genome Provides Insights Into the Molecular Mechanism of the Biosynthesis of the Medicinal Active Ingredient of Dendrobium.</title>
        <authorList>
            <person name="Xu Q."/>
            <person name="Niu S.-C."/>
            <person name="Li K.-L."/>
            <person name="Zheng P.-J."/>
            <person name="Zhang X.-J."/>
            <person name="Jia Y."/>
            <person name="Liu Y."/>
            <person name="Niu Y.-X."/>
            <person name="Yu L.-H."/>
            <person name="Chen D.-F."/>
            <person name="Zhang G.-Q."/>
        </authorList>
    </citation>
    <scope>NUCLEOTIDE SEQUENCE</scope>
    <source>
        <tissue evidence="2">Leaf</tissue>
    </source>
</reference>
<dbReference type="Proteomes" id="UP000829196">
    <property type="component" value="Unassembled WGS sequence"/>
</dbReference>
<keyword evidence="3" id="KW-1185">Reference proteome</keyword>
<evidence type="ECO:0000313" key="3">
    <source>
        <dbReference type="Proteomes" id="UP000829196"/>
    </source>
</evidence>
<sequence length="100" mass="11292">MSLCCGGWLMDFLLLLVWFIGCFYHGGLGYSWVACQQLLLAWFISFMLLLSIVDDPEVTGLCFEWDFVYGFCCLRVVAAALCFDFMDGCFDAMDGGVYQS</sequence>
<evidence type="ECO:0000313" key="2">
    <source>
        <dbReference type="EMBL" id="KAI0513741.1"/>
    </source>
</evidence>
<name>A0A8T3BKF8_DENNO</name>
<keyword evidence="1" id="KW-0472">Membrane</keyword>